<dbReference type="Pfam" id="PF03547">
    <property type="entry name" value="Mem_trans"/>
    <property type="match status" value="2"/>
</dbReference>
<gene>
    <name evidence="9" type="ORF">ACERK3_01770</name>
</gene>
<evidence type="ECO:0000256" key="2">
    <source>
        <dbReference type="ARBA" id="ARBA00010145"/>
    </source>
</evidence>
<sequence length="322" mass="34622">MDAWLTMISAVLAIFGIAALGLMTRRLNWLTEKADNTLLRLVVNLLMPCLILDVILGNERLLSPSDFALPPIVGFLSIVLGFAVAAGAAHFLRWLPGMQTRAQRRTFVLCVGIYNYGYIPIPLATALFDDGLAVVGVLFVHNMGVEIALWTVGILVISGNLGRDWWKRLFNPPLLAILAAIVLNLLGLYVYVPAFIHQVLHMLGAAAIPLAVLLTGAIIADHLGQASFRHGVGMMTSACLLRLGLLPIMFIAAAAMFSGSSELQRVIVLEAAMPAAVFPIIMARHYGGDPATAIRVVIATSFASLLTMPLWLQGGLHWLGVG</sequence>
<keyword evidence="7 8" id="KW-0472">Membrane</keyword>
<evidence type="ECO:0000256" key="7">
    <source>
        <dbReference type="ARBA" id="ARBA00023136"/>
    </source>
</evidence>
<dbReference type="InterPro" id="IPR004776">
    <property type="entry name" value="Mem_transp_PIN-like"/>
</dbReference>
<evidence type="ECO:0000313" key="10">
    <source>
        <dbReference type="Proteomes" id="UP001575105"/>
    </source>
</evidence>
<feature type="transmembrane region" description="Helical" evidence="8">
    <location>
        <begin position="68"/>
        <end position="95"/>
    </location>
</feature>
<accession>A0ABV4U2C8</accession>
<feature type="transmembrane region" description="Helical" evidence="8">
    <location>
        <begin position="37"/>
        <end position="56"/>
    </location>
</feature>
<evidence type="ECO:0000256" key="8">
    <source>
        <dbReference type="SAM" id="Phobius"/>
    </source>
</evidence>
<feature type="transmembrane region" description="Helical" evidence="8">
    <location>
        <begin position="107"/>
        <end position="128"/>
    </location>
</feature>
<comment type="subcellular location">
    <subcellularLocation>
        <location evidence="1">Cell membrane</location>
        <topology evidence="1">Multi-pass membrane protein</topology>
    </subcellularLocation>
</comment>
<protein>
    <submittedName>
        <fullName evidence="9">AEC family transporter</fullName>
    </submittedName>
</protein>
<feature type="transmembrane region" description="Helical" evidence="8">
    <location>
        <begin position="232"/>
        <end position="257"/>
    </location>
</feature>
<evidence type="ECO:0000313" key="9">
    <source>
        <dbReference type="EMBL" id="MFA9477012.1"/>
    </source>
</evidence>
<dbReference type="InterPro" id="IPR038770">
    <property type="entry name" value="Na+/solute_symporter_sf"/>
</dbReference>
<feature type="transmembrane region" description="Helical" evidence="8">
    <location>
        <begin position="293"/>
        <end position="312"/>
    </location>
</feature>
<feature type="transmembrane region" description="Helical" evidence="8">
    <location>
        <begin position="263"/>
        <end position="281"/>
    </location>
</feature>
<comment type="similarity">
    <text evidence="2">Belongs to the auxin efflux carrier (TC 2.A.69) family.</text>
</comment>
<dbReference type="Proteomes" id="UP001575105">
    <property type="component" value="Unassembled WGS sequence"/>
</dbReference>
<organism evidence="9 10">
    <name type="scientific">Natronomicrosphaera hydrolytica</name>
    <dbReference type="NCBI Taxonomy" id="3242702"/>
    <lineage>
        <taxon>Bacteria</taxon>
        <taxon>Pseudomonadati</taxon>
        <taxon>Planctomycetota</taxon>
        <taxon>Phycisphaerae</taxon>
        <taxon>Phycisphaerales</taxon>
        <taxon>Phycisphaeraceae</taxon>
        <taxon>Natronomicrosphaera</taxon>
    </lineage>
</organism>
<dbReference type="PANTHER" id="PTHR36838">
    <property type="entry name" value="AUXIN EFFLUX CARRIER FAMILY PROTEIN"/>
    <property type="match status" value="1"/>
</dbReference>
<dbReference type="EMBL" id="JBGUBD010000001">
    <property type="protein sequence ID" value="MFA9477012.1"/>
    <property type="molecule type" value="Genomic_DNA"/>
</dbReference>
<reference evidence="9 10" key="1">
    <citation type="submission" date="2024-08" db="EMBL/GenBank/DDBJ databases">
        <title>Whole-genome sequencing of halo(alkali)philic microorganisms from hypersaline lakes.</title>
        <authorList>
            <person name="Sorokin D.Y."/>
            <person name="Merkel A.Y."/>
            <person name="Messina E."/>
            <person name="Yakimov M."/>
        </authorList>
    </citation>
    <scope>NUCLEOTIDE SEQUENCE [LARGE SCALE GENOMIC DNA]</scope>
    <source>
        <strain evidence="9 10">AB-hyl4</strain>
    </source>
</reference>
<feature type="transmembrane region" description="Helical" evidence="8">
    <location>
        <begin position="198"/>
        <end position="220"/>
    </location>
</feature>
<keyword evidence="4" id="KW-1003">Cell membrane</keyword>
<evidence type="ECO:0000256" key="3">
    <source>
        <dbReference type="ARBA" id="ARBA00022448"/>
    </source>
</evidence>
<evidence type="ECO:0000256" key="5">
    <source>
        <dbReference type="ARBA" id="ARBA00022692"/>
    </source>
</evidence>
<evidence type="ECO:0000256" key="1">
    <source>
        <dbReference type="ARBA" id="ARBA00004651"/>
    </source>
</evidence>
<dbReference type="RefSeq" id="WP_425343936.1">
    <property type="nucleotide sequence ID" value="NZ_JBGUBD010000001.1"/>
</dbReference>
<keyword evidence="6 8" id="KW-1133">Transmembrane helix</keyword>
<dbReference type="PANTHER" id="PTHR36838:SF3">
    <property type="entry name" value="TRANSPORTER AUXIN EFFLUX CARRIER EC FAMILY"/>
    <property type="match status" value="1"/>
</dbReference>
<proteinExistence type="inferred from homology"/>
<keyword evidence="10" id="KW-1185">Reference proteome</keyword>
<keyword evidence="3" id="KW-0813">Transport</keyword>
<evidence type="ECO:0000256" key="4">
    <source>
        <dbReference type="ARBA" id="ARBA00022475"/>
    </source>
</evidence>
<name>A0ABV4U2C8_9BACT</name>
<evidence type="ECO:0000256" key="6">
    <source>
        <dbReference type="ARBA" id="ARBA00022989"/>
    </source>
</evidence>
<feature type="transmembrane region" description="Helical" evidence="8">
    <location>
        <begin position="134"/>
        <end position="157"/>
    </location>
</feature>
<feature type="transmembrane region" description="Helical" evidence="8">
    <location>
        <begin position="169"/>
        <end position="192"/>
    </location>
</feature>
<dbReference type="Gene3D" id="1.20.1530.20">
    <property type="match status" value="2"/>
</dbReference>
<feature type="transmembrane region" description="Helical" evidence="8">
    <location>
        <begin position="6"/>
        <end position="25"/>
    </location>
</feature>
<comment type="caution">
    <text evidence="9">The sequence shown here is derived from an EMBL/GenBank/DDBJ whole genome shotgun (WGS) entry which is preliminary data.</text>
</comment>
<keyword evidence="5 8" id="KW-0812">Transmembrane</keyword>